<name>A0A0A9FDD4_ARUDO</name>
<feature type="transmembrane region" description="Helical" evidence="1">
    <location>
        <begin position="21"/>
        <end position="40"/>
    </location>
</feature>
<reference evidence="2" key="1">
    <citation type="submission" date="2014-09" db="EMBL/GenBank/DDBJ databases">
        <authorList>
            <person name="Magalhaes I.L.F."/>
            <person name="Oliveira U."/>
            <person name="Santos F.R."/>
            <person name="Vidigal T.H.D.A."/>
            <person name="Brescovit A.D."/>
            <person name="Santos A.J."/>
        </authorList>
    </citation>
    <scope>NUCLEOTIDE SEQUENCE</scope>
    <source>
        <tissue evidence="2">Shoot tissue taken approximately 20 cm above the soil surface</tissue>
    </source>
</reference>
<protein>
    <submittedName>
        <fullName evidence="2">AGO915</fullName>
    </submittedName>
</protein>
<keyword evidence="1" id="KW-1133">Transmembrane helix</keyword>
<dbReference type="EMBL" id="GBRH01187519">
    <property type="protein sequence ID" value="JAE10377.1"/>
    <property type="molecule type" value="Transcribed_RNA"/>
</dbReference>
<dbReference type="AlphaFoldDB" id="A0A0A9FDD4"/>
<keyword evidence="1" id="KW-0812">Transmembrane</keyword>
<sequence>MRASSRQNPLATLSCTFRVKFTHIQLLTLPPFTIFLFIIFH</sequence>
<evidence type="ECO:0000256" key="1">
    <source>
        <dbReference type="SAM" id="Phobius"/>
    </source>
</evidence>
<proteinExistence type="predicted"/>
<organism evidence="2">
    <name type="scientific">Arundo donax</name>
    <name type="common">Giant reed</name>
    <name type="synonym">Donax arundinaceus</name>
    <dbReference type="NCBI Taxonomy" id="35708"/>
    <lineage>
        <taxon>Eukaryota</taxon>
        <taxon>Viridiplantae</taxon>
        <taxon>Streptophyta</taxon>
        <taxon>Embryophyta</taxon>
        <taxon>Tracheophyta</taxon>
        <taxon>Spermatophyta</taxon>
        <taxon>Magnoliopsida</taxon>
        <taxon>Liliopsida</taxon>
        <taxon>Poales</taxon>
        <taxon>Poaceae</taxon>
        <taxon>PACMAD clade</taxon>
        <taxon>Arundinoideae</taxon>
        <taxon>Arundineae</taxon>
        <taxon>Arundo</taxon>
    </lineage>
</organism>
<evidence type="ECO:0000313" key="2">
    <source>
        <dbReference type="EMBL" id="JAE10377.1"/>
    </source>
</evidence>
<reference evidence="2" key="2">
    <citation type="journal article" date="2015" name="Data Brief">
        <title>Shoot transcriptome of the giant reed, Arundo donax.</title>
        <authorList>
            <person name="Barrero R.A."/>
            <person name="Guerrero F.D."/>
            <person name="Moolhuijzen P."/>
            <person name="Goolsby J.A."/>
            <person name="Tidwell J."/>
            <person name="Bellgard S.E."/>
            <person name="Bellgard M.I."/>
        </authorList>
    </citation>
    <scope>NUCLEOTIDE SEQUENCE</scope>
    <source>
        <tissue evidence="2">Shoot tissue taken approximately 20 cm above the soil surface</tissue>
    </source>
</reference>
<accession>A0A0A9FDD4</accession>
<keyword evidence="1" id="KW-0472">Membrane</keyword>